<evidence type="ECO:0000313" key="1">
    <source>
        <dbReference type="EMBL" id="WVZ70938.1"/>
    </source>
</evidence>
<dbReference type="Proteomes" id="UP001341281">
    <property type="component" value="Chromosome 04"/>
</dbReference>
<keyword evidence="2" id="KW-1185">Reference proteome</keyword>
<name>A0AAQ3TCK0_PASNO</name>
<reference evidence="1 2" key="1">
    <citation type="submission" date="2024-02" db="EMBL/GenBank/DDBJ databases">
        <title>High-quality chromosome-scale genome assembly of Pensacola bahiagrass (Paspalum notatum Flugge var. saurae).</title>
        <authorList>
            <person name="Vega J.M."/>
            <person name="Podio M."/>
            <person name="Orjuela J."/>
            <person name="Siena L.A."/>
            <person name="Pessino S.C."/>
            <person name="Combes M.C."/>
            <person name="Mariac C."/>
            <person name="Albertini E."/>
            <person name="Pupilli F."/>
            <person name="Ortiz J.P.A."/>
            <person name="Leblanc O."/>
        </authorList>
    </citation>
    <scope>NUCLEOTIDE SEQUENCE [LARGE SCALE GENOMIC DNA]</scope>
    <source>
        <strain evidence="1">R1</strain>
        <tissue evidence="1">Leaf</tissue>
    </source>
</reference>
<dbReference type="AlphaFoldDB" id="A0AAQ3TCK0"/>
<accession>A0AAQ3TCK0</accession>
<dbReference type="EMBL" id="CP144748">
    <property type="protein sequence ID" value="WVZ70938.1"/>
    <property type="molecule type" value="Genomic_DNA"/>
</dbReference>
<protein>
    <submittedName>
        <fullName evidence="1">Uncharacterized protein</fullName>
    </submittedName>
</protein>
<gene>
    <name evidence="1" type="ORF">U9M48_019567</name>
</gene>
<evidence type="ECO:0000313" key="2">
    <source>
        <dbReference type="Proteomes" id="UP001341281"/>
    </source>
</evidence>
<feature type="non-terminal residue" evidence="1">
    <location>
        <position position="1"/>
    </location>
</feature>
<proteinExistence type="predicted"/>
<sequence length="108" mass="12627">MLSKKARATKVAEYGWPTGTGDHRQDHGLAPYLRKAFHKIHGNVAPHLRWNWAEGDQLDEDAMSCCTDIRDSLGHNEPRKEDLVTRRLWEKSNMERYIAEVKKESKRR</sequence>
<organism evidence="1 2">
    <name type="scientific">Paspalum notatum var. saurae</name>
    <dbReference type="NCBI Taxonomy" id="547442"/>
    <lineage>
        <taxon>Eukaryota</taxon>
        <taxon>Viridiplantae</taxon>
        <taxon>Streptophyta</taxon>
        <taxon>Embryophyta</taxon>
        <taxon>Tracheophyta</taxon>
        <taxon>Spermatophyta</taxon>
        <taxon>Magnoliopsida</taxon>
        <taxon>Liliopsida</taxon>
        <taxon>Poales</taxon>
        <taxon>Poaceae</taxon>
        <taxon>PACMAD clade</taxon>
        <taxon>Panicoideae</taxon>
        <taxon>Andropogonodae</taxon>
        <taxon>Paspaleae</taxon>
        <taxon>Paspalinae</taxon>
        <taxon>Paspalum</taxon>
    </lineage>
</organism>